<dbReference type="RefSeq" id="WP_015857165.1">
    <property type="nucleotide sequence ID" value="NC_012808.1"/>
</dbReference>
<organism evidence="1 2">
    <name type="scientific">Methylorubrum extorquens (strain ATCC 14718 / DSM 1338 / JCM 2805 / NCIMB 9133 / AM1)</name>
    <name type="common">Methylobacterium extorquens</name>
    <dbReference type="NCBI Taxonomy" id="272630"/>
    <lineage>
        <taxon>Bacteria</taxon>
        <taxon>Pseudomonadati</taxon>
        <taxon>Pseudomonadota</taxon>
        <taxon>Alphaproteobacteria</taxon>
        <taxon>Hyphomicrobiales</taxon>
        <taxon>Methylobacteriaceae</taxon>
        <taxon>Methylorubrum</taxon>
    </lineage>
</organism>
<dbReference type="KEGG" id="mea:Mex_1p3969"/>
<name>C5B0R4_METEA</name>
<sequence length="65" mass="6959">MTAPSKLILPCQMRPVRMHLHEARMRLGQGCEAKGGLHLSQLATNGLPVGPLTCGSVWHRSGEAA</sequence>
<dbReference type="Proteomes" id="UP000009081">
    <property type="component" value="Chromosome"/>
</dbReference>
<protein>
    <submittedName>
        <fullName evidence="1">Uncharacterized protein</fullName>
    </submittedName>
</protein>
<evidence type="ECO:0000313" key="1">
    <source>
        <dbReference type="EMBL" id="ACS41651.1"/>
    </source>
</evidence>
<dbReference type="AlphaFoldDB" id="C5B0R4"/>
<accession>C5B0R4</accession>
<reference evidence="1 2" key="1">
    <citation type="journal article" date="2009" name="PLoS ONE">
        <title>Methylobacterium genome sequences: a reference blueprint to investigate microbial metabolism of C1 compounds from natural and industrial sources.</title>
        <authorList>
            <person name="Vuilleumier S."/>
            <person name="Chistoserdova L."/>
            <person name="Lee M.-C."/>
            <person name="Bringel F."/>
            <person name="Lajus A."/>
            <person name="Zhou Y."/>
            <person name="Gourion B."/>
            <person name="Barbe V."/>
            <person name="Chang J."/>
            <person name="Cruveiller S."/>
            <person name="Dossat C."/>
            <person name="Gillett W."/>
            <person name="Gruffaz C."/>
            <person name="Haugen E."/>
            <person name="Hourcade E."/>
            <person name="Levy R."/>
            <person name="Mangenot S."/>
            <person name="Muller E."/>
            <person name="Nadalig T."/>
            <person name="Pagni M."/>
            <person name="Penny C."/>
            <person name="Peyraud R."/>
            <person name="Robinson D.G."/>
            <person name="Roche D."/>
            <person name="Rouy Z."/>
            <person name="Saenampechek C."/>
            <person name="Salvignol G."/>
            <person name="Vallenet D."/>
            <person name="Wu Z."/>
            <person name="Marx C.J."/>
            <person name="Vorholt J.A."/>
            <person name="Olson M.V."/>
            <person name="Kaul R."/>
            <person name="Weissenbach J."/>
            <person name="Medigue C."/>
            <person name="Lidstrom M.E."/>
        </authorList>
    </citation>
    <scope>NUCLEOTIDE SEQUENCE [LARGE SCALE GENOMIC DNA]</scope>
    <source>
        <strain evidence="2">ATCC 14718 / DSM 1338 / JCM 2805 / NCIMB 9133 / AM1</strain>
    </source>
</reference>
<proteinExistence type="predicted"/>
<dbReference type="STRING" id="272630.MexAM1_META1p3969"/>
<keyword evidence="2" id="KW-1185">Reference proteome</keyword>
<dbReference type="HOGENOM" id="CLU_2844817_0_0_5"/>
<gene>
    <name evidence="1" type="ordered locus">MexAM1_META1p3969</name>
</gene>
<dbReference type="OrthoDB" id="9872911at2"/>
<dbReference type="EMBL" id="CP001510">
    <property type="protein sequence ID" value="ACS41651.1"/>
    <property type="molecule type" value="Genomic_DNA"/>
</dbReference>
<evidence type="ECO:0000313" key="2">
    <source>
        <dbReference type="Proteomes" id="UP000009081"/>
    </source>
</evidence>